<dbReference type="Gene3D" id="3.40.109.10">
    <property type="entry name" value="NADH Oxidase"/>
    <property type="match status" value="1"/>
</dbReference>
<gene>
    <name evidence="1" type="ORF">EHQ58_17265</name>
</gene>
<evidence type="ECO:0000313" key="2">
    <source>
        <dbReference type="Proteomes" id="UP000297693"/>
    </source>
</evidence>
<dbReference type="InterPro" id="IPR000415">
    <property type="entry name" value="Nitroreductase-like"/>
</dbReference>
<comment type="caution">
    <text evidence="1">The sequence shown here is derived from an EMBL/GenBank/DDBJ whole genome shotgun (WGS) entry which is preliminary data.</text>
</comment>
<organism evidence="1 2">
    <name type="scientific">Leptospira ognonensis</name>
    <dbReference type="NCBI Taxonomy" id="2484945"/>
    <lineage>
        <taxon>Bacteria</taxon>
        <taxon>Pseudomonadati</taxon>
        <taxon>Spirochaetota</taxon>
        <taxon>Spirochaetia</taxon>
        <taxon>Leptospirales</taxon>
        <taxon>Leptospiraceae</taxon>
        <taxon>Leptospira</taxon>
    </lineage>
</organism>
<dbReference type="SUPFAM" id="SSF55469">
    <property type="entry name" value="FMN-dependent nitroreductase-like"/>
    <property type="match status" value="1"/>
</dbReference>
<dbReference type="Proteomes" id="UP000297693">
    <property type="component" value="Unassembled WGS sequence"/>
</dbReference>
<protein>
    <submittedName>
        <fullName evidence="1">Uncharacterized protein</fullName>
    </submittedName>
</protein>
<keyword evidence="2" id="KW-1185">Reference proteome</keyword>
<sequence length="397" mass="45235">MNHTTFSRKKFLNRSFQIGVLISLAPLGKSLLAFSREDSEFYRNDPLAFADSIGITSNIQKIILSAMLAPNSHNTQPWKVKIESDTSFLLYGDTDRRLPPIDPINRQFYHSQGTFLELARLAADSMMFDAKITLFPSGIPIENQMIMKPVAKFVISPKDKCVHDFLFLSVPKRQMNRSIYSGEFISEDEVINLKKLTFASFVDLKFVLKEENIKNYTDILHQAFVTETNIKAANEVSRVWFRTDTNDIFSKRDGITLEGNGLSGLKLWLVKKFFIDLSPEGWHSETSKKGGNDIAKAQIDSTKGLVFFVTEGKDTAVEWIKTGMDFMRFTLAVANENLAFHTMNQALEDYPESNVYHNILRDKLGLSKKSRIQLMGRIGRSDFSFASPRRDIKEILI</sequence>
<dbReference type="AlphaFoldDB" id="A0A4R9JY71"/>
<proteinExistence type="predicted"/>
<dbReference type="GO" id="GO:0016491">
    <property type="term" value="F:oxidoreductase activity"/>
    <property type="evidence" value="ECO:0007669"/>
    <property type="project" value="InterPro"/>
</dbReference>
<dbReference type="EMBL" id="RQGD01000046">
    <property type="protein sequence ID" value="TGL56558.1"/>
    <property type="molecule type" value="Genomic_DNA"/>
</dbReference>
<reference evidence="1" key="1">
    <citation type="journal article" date="2019" name="PLoS Negl. Trop. Dis.">
        <title>Revisiting the worldwide diversity of Leptospira species in the environment.</title>
        <authorList>
            <person name="Vincent A.T."/>
            <person name="Schiettekatte O."/>
            <person name="Bourhy P."/>
            <person name="Veyrier F.J."/>
            <person name="Picardeau M."/>
        </authorList>
    </citation>
    <scope>NUCLEOTIDE SEQUENCE [LARGE SCALE GENOMIC DNA]</scope>
    <source>
        <strain evidence="1">201702476</strain>
    </source>
</reference>
<dbReference type="NCBIfam" id="NF047509">
    <property type="entry name" value="Rv3131_FMN_oxido"/>
    <property type="match status" value="1"/>
</dbReference>
<accession>A0A4R9JY71</accession>
<name>A0A4R9JY71_9LEPT</name>
<dbReference type="OrthoDB" id="5149792at2"/>
<evidence type="ECO:0000313" key="1">
    <source>
        <dbReference type="EMBL" id="TGL56558.1"/>
    </source>
</evidence>